<evidence type="ECO:0000256" key="1">
    <source>
        <dbReference type="SAM" id="Phobius"/>
    </source>
</evidence>
<keyword evidence="1" id="KW-1133">Transmembrane helix</keyword>
<name>A0A5K7YLP5_9BACT</name>
<dbReference type="SUPFAM" id="SSF51735">
    <property type="entry name" value="NAD(P)-binding Rossmann-fold domains"/>
    <property type="match status" value="1"/>
</dbReference>
<feature type="transmembrane region" description="Helical" evidence="1">
    <location>
        <begin position="261"/>
        <end position="284"/>
    </location>
</feature>
<dbReference type="PANTHER" id="PTHR48079">
    <property type="entry name" value="PROTEIN YEEZ"/>
    <property type="match status" value="1"/>
</dbReference>
<dbReference type="Pfam" id="PF01370">
    <property type="entry name" value="Epimerase"/>
    <property type="match status" value="1"/>
</dbReference>
<dbReference type="EMBL" id="AP021874">
    <property type="protein sequence ID" value="BBO67254.1"/>
    <property type="molecule type" value="Genomic_DNA"/>
</dbReference>
<evidence type="ECO:0000313" key="3">
    <source>
        <dbReference type="EMBL" id="BBO67254.1"/>
    </source>
</evidence>
<keyword evidence="1" id="KW-0472">Membrane</keyword>
<evidence type="ECO:0000259" key="2">
    <source>
        <dbReference type="Pfam" id="PF01370"/>
    </source>
</evidence>
<dbReference type="RefSeq" id="WP_155315537.1">
    <property type="nucleotide sequence ID" value="NZ_AP021874.1"/>
</dbReference>
<gene>
    <name evidence="3" type="primary">galE1</name>
    <name evidence="3" type="ORF">DSCA_11840</name>
</gene>
<sequence>MSEDNKYKSVLVTGSTGFLGSRVVERLINERFKVRAFVRPTSRADKIKKLGAELCVGDVKDVSSLKAAFKGVDFVVHAAADTDGSVDGGQRITVQGTLSVLKLCKKNTIEKLVYISSCNVYDVFNRKKGDVITEDSPLEEMPFERGAYSYAKFQAEKAIRHAIKEDAFPIVCLRPGTIFGPDGEIYSPMMGFSVGRKVFITIGDGKFVLPLVYVDNVADAICVALQKKEANNQIYNLIDPHRLTKKEYIEVLLEKIYPRAIFLYLPYPILYLLVYLQEILFKAFRIKPFLTRYRLESSQKKVIYDGRKISRELEWKYPVSLDDALQNIINHYNHN</sequence>
<dbReference type="GO" id="GO:0004029">
    <property type="term" value="F:aldehyde dehydrogenase (NAD+) activity"/>
    <property type="evidence" value="ECO:0007669"/>
    <property type="project" value="TreeGrafter"/>
</dbReference>
<evidence type="ECO:0000313" key="4">
    <source>
        <dbReference type="Proteomes" id="UP000427906"/>
    </source>
</evidence>
<keyword evidence="1" id="KW-0812">Transmembrane</keyword>
<dbReference type="OrthoDB" id="5366167at2"/>
<dbReference type="InterPro" id="IPR051783">
    <property type="entry name" value="NAD(P)-dependent_oxidoreduct"/>
</dbReference>
<dbReference type="GO" id="GO:0005737">
    <property type="term" value="C:cytoplasm"/>
    <property type="evidence" value="ECO:0007669"/>
    <property type="project" value="TreeGrafter"/>
</dbReference>
<dbReference type="Gene3D" id="3.40.50.720">
    <property type="entry name" value="NAD(P)-binding Rossmann-like Domain"/>
    <property type="match status" value="1"/>
</dbReference>
<accession>A0A5K7YLP5</accession>
<dbReference type="AlphaFoldDB" id="A0A5K7YLP5"/>
<reference evidence="3 4" key="1">
    <citation type="submission" date="2019-11" db="EMBL/GenBank/DDBJ databases">
        <title>Comparative genomics of hydrocarbon-degrading Desulfosarcina strains.</title>
        <authorList>
            <person name="Watanabe M."/>
            <person name="Kojima H."/>
            <person name="Fukui M."/>
        </authorList>
    </citation>
    <scope>NUCLEOTIDE SEQUENCE [LARGE SCALE GENOMIC DNA]</scope>
    <source>
        <strain evidence="3 4">PL12</strain>
    </source>
</reference>
<dbReference type="Proteomes" id="UP000427906">
    <property type="component" value="Chromosome"/>
</dbReference>
<dbReference type="InterPro" id="IPR001509">
    <property type="entry name" value="Epimerase_deHydtase"/>
</dbReference>
<dbReference type="PANTHER" id="PTHR48079:SF6">
    <property type="entry name" value="NAD(P)-BINDING DOMAIN-CONTAINING PROTEIN-RELATED"/>
    <property type="match status" value="1"/>
</dbReference>
<feature type="domain" description="NAD-dependent epimerase/dehydratase" evidence="2">
    <location>
        <begin position="10"/>
        <end position="237"/>
    </location>
</feature>
<protein>
    <submittedName>
        <fullName evidence="3">dTDP-4-dehydrorhamnose 3,5-epimerase</fullName>
    </submittedName>
</protein>
<keyword evidence="4" id="KW-1185">Reference proteome</keyword>
<proteinExistence type="predicted"/>
<dbReference type="InterPro" id="IPR036291">
    <property type="entry name" value="NAD(P)-bd_dom_sf"/>
</dbReference>
<dbReference type="KEGG" id="dalk:DSCA_11840"/>
<organism evidence="3 4">
    <name type="scientific">Desulfosarcina alkanivorans</name>
    <dbReference type="NCBI Taxonomy" id="571177"/>
    <lineage>
        <taxon>Bacteria</taxon>
        <taxon>Pseudomonadati</taxon>
        <taxon>Thermodesulfobacteriota</taxon>
        <taxon>Desulfobacteria</taxon>
        <taxon>Desulfobacterales</taxon>
        <taxon>Desulfosarcinaceae</taxon>
        <taxon>Desulfosarcina</taxon>
    </lineage>
</organism>